<evidence type="ECO:0000256" key="7">
    <source>
        <dbReference type="ARBA" id="ARBA00022763"/>
    </source>
</evidence>
<dbReference type="EC" id="3.2.2.27" evidence="3"/>
<evidence type="ECO:0000256" key="2">
    <source>
        <dbReference type="ARBA" id="ARBA00006521"/>
    </source>
</evidence>
<dbReference type="SUPFAM" id="SSF52141">
    <property type="entry name" value="Uracil-DNA glycosylase-like"/>
    <property type="match status" value="1"/>
</dbReference>
<evidence type="ECO:0000256" key="9">
    <source>
        <dbReference type="ARBA" id="ARBA00023004"/>
    </source>
</evidence>
<evidence type="ECO:0000313" key="14">
    <source>
        <dbReference type="EMBL" id="QIZ21286.1"/>
    </source>
</evidence>
<evidence type="ECO:0000256" key="8">
    <source>
        <dbReference type="ARBA" id="ARBA00022801"/>
    </source>
</evidence>
<dbReference type="PANTHER" id="PTHR33693:SF1">
    <property type="entry name" value="TYPE-4 URACIL-DNA GLYCOSYLASE"/>
    <property type="match status" value="1"/>
</dbReference>
<dbReference type="InterPro" id="IPR005122">
    <property type="entry name" value="Uracil-DNA_glycosylase-like"/>
</dbReference>
<dbReference type="RefSeq" id="WP_168607142.1">
    <property type="nucleotide sequence ID" value="NZ_CP038852.1"/>
</dbReference>
<keyword evidence="9" id="KW-0408">Iron</keyword>
<keyword evidence="5" id="KW-0004">4Fe-4S</keyword>
<accession>A0A6H1Q3L8</accession>
<dbReference type="InterPro" id="IPR005273">
    <property type="entry name" value="Ura-DNA_glyco_family4"/>
</dbReference>
<feature type="coiled-coil region" evidence="12">
    <location>
        <begin position="31"/>
        <end position="62"/>
    </location>
</feature>
<evidence type="ECO:0000256" key="10">
    <source>
        <dbReference type="ARBA" id="ARBA00023014"/>
    </source>
</evidence>
<comment type="similarity">
    <text evidence="2">Belongs to the uracil-DNA glycosylase (UDG) superfamily. Type 4 (UDGa) family.</text>
</comment>
<dbReference type="InterPro" id="IPR051536">
    <property type="entry name" value="UDG_Type-4/5"/>
</dbReference>
<protein>
    <recommendedName>
        <fullName evidence="4">Type-4 uracil-DNA glycosylase</fullName>
        <ecNumber evidence="3">3.2.2.27</ecNumber>
    </recommendedName>
</protein>
<feature type="domain" description="Uracil-DNA glycosylase-like" evidence="13">
    <location>
        <begin position="80"/>
        <end position="230"/>
    </location>
</feature>
<keyword evidence="8" id="KW-0378">Hydrolase</keyword>
<sequence>MSKKLINQKTNFDSEFLNSTGSDFIFDENPINRLKNTSNDLKKDLNIQKIDKVKELMDLKEQINSISDCNLKNNSKKMVLGDGNINSPIMIIGEAPGVEEDNSGLTFMGEVGDLLKKMLIAINIEKQNIYTTYAVNFRPPEDRKPNSTEIKRYSQFVQKHISIINPKIIILMGSTAMESLTGLNSKISIERGKWKEVIVKNTNYNVIITFNPSYLLRAPENKKYSWDDLKKIKQRIFELKLSI</sequence>
<organism evidence="14 15">
    <name type="scientific">Candidatus Pelagibacter giovannonii</name>
    <dbReference type="NCBI Taxonomy" id="2563896"/>
    <lineage>
        <taxon>Bacteria</taxon>
        <taxon>Pseudomonadati</taxon>
        <taxon>Pseudomonadota</taxon>
        <taxon>Alphaproteobacteria</taxon>
        <taxon>Candidatus Pelagibacterales</taxon>
        <taxon>Candidatus Pelagibacteraceae</taxon>
        <taxon>Candidatus Pelagibacter</taxon>
    </lineage>
</organism>
<evidence type="ECO:0000256" key="1">
    <source>
        <dbReference type="ARBA" id="ARBA00001400"/>
    </source>
</evidence>
<keyword evidence="15" id="KW-1185">Reference proteome</keyword>
<dbReference type="InterPro" id="IPR036895">
    <property type="entry name" value="Uracil-DNA_glycosylase-like_sf"/>
</dbReference>
<evidence type="ECO:0000313" key="15">
    <source>
        <dbReference type="Proteomes" id="UP000501094"/>
    </source>
</evidence>
<reference evidence="14 15" key="1">
    <citation type="journal article" date="2020" name="Nat. Microbiol.">
        <title>Lysogenic host-virus interactions in SAR11 marine bacteria.</title>
        <authorList>
            <person name="Morris R.M."/>
            <person name="Cain K.R."/>
            <person name="Hvorecny K.L."/>
            <person name="Kollman J.M."/>
        </authorList>
    </citation>
    <scope>NUCLEOTIDE SEQUENCE [LARGE SCALE GENOMIC DNA]</scope>
    <source>
        <strain evidence="14 15">NP1</strain>
    </source>
</reference>
<keyword evidence="10" id="KW-0411">Iron-sulfur</keyword>
<dbReference type="NCBIfam" id="TIGR00758">
    <property type="entry name" value="UDG_fam4"/>
    <property type="match status" value="1"/>
</dbReference>
<dbReference type="AlphaFoldDB" id="A0A6H1Q3L8"/>
<keyword evidence="12" id="KW-0175">Coiled coil</keyword>
<keyword evidence="11" id="KW-0234">DNA repair</keyword>
<dbReference type="GO" id="GO:0004844">
    <property type="term" value="F:uracil DNA N-glycosylase activity"/>
    <property type="evidence" value="ECO:0007669"/>
    <property type="project" value="UniProtKB-EC"/>
</dbReference>
<dbReference type="SMART" id="SM00987">
    <property type="entry name" value="UreE_C"/>
    <property type="match status" value="1"/>
</dbReference>
<dbReference type="CDD" id="cd10030">
    <property type="entry name" value="UDG-F4_TTUDGA_SPO1dp_like"/>
    <property type="match status" value="1"/>
</dbReference>
<dbReference type="GO" id="GO:0051539">
    <property type="term" value="F:4 iron, 4 sulfur cluster binding"/>
    <property type="evidence" value="ECO:0007669"/>
    <property type="project" value="UniProtKB-KW"/>
</dbReference>
<proteinExistence type="inferred from homology"/>
<gene>
    <name evidence="14" type="ORF">E5R92_05755</name>
</gene>
<dbReference type="PANTHER" id="PTHR33693">
    <property type="entry name" value="TYPE-5 URACIL-DNA GLYCOSYLASE"/>
    <property type="match status" value="1"/>
</dbReference>
<dbReference type="EMBL" id="CP038852">
    <property type="protein sequence ID" value="QIZ21286.1"/>
    <property type="molecule type" value="Genomic_DNA"/>
</dbReference>
<evidence type="ECO:0000256" key="12">
    <source>
        <dbReference type="SAM" id="Coils"/>
    </source>
</evidence>
<evidence type="ECO:0000256" key="11">
    <source>
        <dbReference type="ARBA" id="ARBA00023204"/>
    </source>
</evidence>
<dbReference type="Pfam" id="PF03167">
    <property type="entry name" value="UDG"/>
    <property type="match status" value="1"/>
</dbReference>
<dbReference type="SMART" id="SM00986">
    <property type="entry name" value="UDG"/>
    <property type="match status" value="1"/>
</dbReference>
<comment type="catalytic activity">
    <reaction evidence="1">
        <text>Hydrolyzes single-stranded DNA or mismatched double-stranded DNA and polynucleotides, releasing free uracil.</text>
        <dbReference type="EC" id="3.2.2.27"/>
    </reaction>
</comment>
<evidence type="ECO:0000256" key="4">
    <source>
        <dbReference type="ARBA" id="ARBA00019403"/>
    </source>
</evidence>
<dbReference type="KEGG" id="peg:E5R92_05755"/>
<name>A0A6H1Q3L8_9PROT</name>
<keyword evidence="6" id="KW-0479">Metal-binding</keyword>
<evidence type="ECO:0000256" key="3">
    <source>
        <dbReference type="ARBA" id="ARBA00012030"/>
    </source>
</evidence>
<evidence type="ECO:0000259" key="13">
    <source>
        <dbReference type="SMART" id="SM00986"/>
    </source>
</evidence>
<evidence type="ECO:0000256" key="5">
    <source>
        <dbReference type="ARBA" id="ARBA00022485"/>
    </source>
</evidence>
<dbReference type="Proteomes" id="UP000501094">
    <property type="component" value="Chromosome"/>
</dbReference>
<keyword evidence="7" id="KW-0227">DNA damage</keyword>
<dbReference type="GO" id="GO:0006281">
    <property type="term" value="P:DNA repair"/>
    <property type="evidence" value="ECO:0007669"/>
    <property type="project" value="UniProtKB-KW"/>
</dbReference>
<dbReference type="GO" id="GO:0046872">
    <property type="term" value="F:metal ion binding"/>
    <property type="evidence" value="ECO:0007669"/>
    <property type="project" value="UniProtKB-KW"/>
</dbReference>
<dbReference type="Gene3D" id="3.40.470.10">
    <property type="entry name" value="Uracil-DNA glycosylase-like domain"/>
    <property type="match status" value="1"/>
</dbReference>
<evidence type="ECO:0000256" key="6">
    <source>
        <dbReference type="ARBA" id="ARBA00022723"/>
    </source>
</evidence>